<protein>
    <submittedName>
        <fullName evidence="2">Leucine rich repeat LRR-containing protein</fullName>
    </submittedName>
</protein>
<dbReference type="SMART" id="SM00368">
    <property type="entry name" value="LRR_RI"/>
    <property type="match status" value="2"/>
</dbReference>
<dbReference type="OrthoDB" id="42132at2759"/>
<keyword evidence="1" id="KW-0677">Repeat</keyword>
<dbReference type="InterPro" id="IPR001611">
    <property type="entry name" value="Leu-rich_rpt"/>
</dbReference>
<dbReference type="EMBL" id="JAGRRH010000013">
    <property type="protein sequence ID" value="KAG7360895.1"/>
    <property type="molecule type" value="Genomic_DNA"/>
</dbReference>
<dbReference type="PANTHER" id="PTHR24111">
    <property type="entry name" value="LEUCINE-RICH REPEAT-CONTAINING PROTEIN 34"/>
    <property type="match status" value="1"/>
</dbReference>
<evidence type="ECO:0000256" key="1">
    <source>
        <dbReference type="ARBA" id="ARBA00022737"/>
    </source>
</evidence>
<dbReference type="AlphaFoldDB" id="A0A9K3PV36"/>
<name>A0A9K3PV36_9STRA</name>
<keyword evidence="3" id="KW-1185">Reference proteome</keyword>
<reference evidence="2" key="1">
    <citation type="journal article" date="2021" name="Sci. Rep.">
        <title>Diploid genomic architecture of Nitzschia inconspicua, an elite biomass production diatom.</title>
        <authorList>
            <person name="Oliver A."/>
            <person name="Podell S."/>
            <person name="Pinowska A."/>
            <person name="Traller J.C."/>
            <person name="Smith S.R."/>
            <person name="McClure R."/>
            <person name="Beliaev A."/>
            <person name="Bohutskyi P."/>
            <person name="Hill E.A."/>
            <person name="Rabines A."/>
            <person name="Zheng H."/>
            <person name="Allen L.Z."/>
            <person name="Kuo A."/>
            <person name="Grigoriev I.V."/>
            <person name="Allen A.E."/>
            <person name="Hazlebeck D."/>
            <person name="Allen E.E."/>
        </authorList>
    </citation>
    <scope>NUCLEOTIDE SEQUENCE</scope>
    <source>
        <strain evidence="2">Hildebrandi</strain>
    </source>
</reference>
<evidence type="ECO:0000313" key="2">
    <source>
        <dbReference type="EMBL" id="KAG7360895.1"/>
    </source>
</evidence>
<gene>
    <name evidence="2" type="ORF">IV203_035994</name>
</gene>
<dbReference type="Proteomes" id="UP000693970">
    <property type="component" value="Unassembled WGS sequence"/>
</dbReference>
<dbReference type="PANTHER" id="PTHR24111:SF0">
    <property type="entry name" value="LEUCINE-RICH REPEAT-CONTAINING PROTEIN"/>
    <property type="match status" value="1"/>
</dbReference>
<dbReference type="Pfam" id="PF13516">
    <property type="entry name" value="LRR_6"/>
    <property type="match status" value="1"/>
</dbReference>
<proteinExistence type="predicted"/>
<sequence length="389" mass="43836">MTVWRNGRVTAQSFDWFLESDLDIDTAKTLHIHNVSFCRNEPCRDKIDVKFEKVGMTTKRSLRRAKLVELSIDLCRLNENACSAVRDVFIDAIHTSKTLTKLTIATSTMSTAFVDLLVDLFNEGNCSLVKLSLHNVQLERTSQMKDLLASLKKFSNLHSICLEKCGLETEHVLPLAALIRSQQNLTLLDISKNDFDGLDLRGLLDGGIAGHQGLRTLVLAENPIGDEGAIALSLLLSSVSRTKLESLSILDCEICDDGCRAMAKGLAKFETLRELILGEEWGEYLNIMAESMRQNMVVMNIWMPRPVLMEHGNGDALTEKWWRVVQYYLHLNRASRQMLLNGRITSSRWLHTFAKENSDVDVVFSLLRDRPELIDRVEKNGNNGTLVCG</sequence>
<accession>A0A9K3PV36</accession>
<comment type="caution">
    <text evidence="2">The sequence shown here is derived from an EMBL/GenBank/DDBJ whole genome shotgun (WGS) entry which is preliminary data.</text>
</comment>
<evidence type="ECO:0000313" key="3">
    <source>
        <dbReference type="Proteomes" id="UP000693970"/>
    </source>
</evidence>
<dbReference type="InterPro" id="IPR052201">
    <property type="entry name" value="LRR-containing_regulator"/>
</dbReference>
<reference evidence="2" key="2">
    <citation type="submission" date="2021-04" db="EMBL/GenBank/DDBJ databases">
        <authorList>
            <person name="Podell S."/>
        </authorList>
    </citation>
    <scope>NUCLEOTIDE SEQUENCE</scope>
    <source>
        <strain evidence="2">Hildebrandi</strain>
    </source>
</reference>
<organism evidence="2 3">
    <name type="scientific">Nitzschia inconspicua</name>
    <dbReference type="NCBI Taxonomy" id="303405"/>
    <lineage>
        <taxon>Eukaryota</taxon>
        <taxon>Sar</taxon>
        <taxon>Stramenopiles</taxon>
        <taxon>Ochrophyta</taxon>
        <taxon>Bacillariophyta</taxon>
        <taxon>Bacillariophyceae</taxon>
        <taxon>Bacillariophycidae</taxon>
        <taxon>Bacillariales</taxon>
        <taxon>Bacillariaceae</taxon>
        <taxon>Nitzschia</taxon>
    </lineage>
</organism>